<evidence type="ECO:0000256" key="3">
    <source>
        <dbReference type="ARBA" id="ARBA00022884"/>
    </source>
</evidence>
<keyword evidence="5 6" id="KW-0687">Ribonucleoprotein</keyword>
<dbReference type="GO" id="GO:0006412">
    <property type="term" value="P:translation"/>
    <property type="evidence" value="ECO:0007669"/>
    <property type="project" value="UniProtKB-UniRule"/>
</dbReference>
<dbReference type="EMBL" id="KT006982">
    <property type="protein sequence ID" value="AKQ01882.1"/>
    <property type="molecule type" value="Genomic_DNA"/>
</dbReference>
<dbReference type="GO" id="GO:0022627">
    <property type="term" value="C:cytosolic small ribosomal subunit"/>
    <property type="evidence" value="ECO:0007669"/>
    <property type="project" value="UniProtKB-UniRule"/>
</dbReference>
<sequence>MADNAKKGLRKTRTGTVVSNKMNKTVMVLVERLVKDPLYGKYIKRQVKYMAHDEKGECKEGDKVKIVGTRPLSKLKKWRVNQILVPAGNKQGLEKA</sequence>
<dbReference type="PANTHER" id="PTHR10744:SF1">
    <property type="entry name" value="SMALL RIBOSOMAL SUBUNIT PROTEIN US17M"/>
    <property type="match status" value="1"/>
</dbReference>
<dbReference type="PANTHER" id="PTHR10744">
    <property type="entry name" value="40S RIBOSOMAL PROTEIN S11 FAMILY MEMBER"/>
    <property type="match status" value="1"/>
</dbReference>
<name>A0A0H4T653_9DELT</name>
<evidence type="ECO:0000256" key="4">
    <source>
        <dbReference type="ARBA" id="ARBA00022980"/>
    </source>
</evidence>
<evidence type="ECO:0000256" key="6">
    <source>
        <dbReference type="HAMAP-Rule" id="MF_01345"/>
    </source>
</evidence>
<evidence type="ECO:0000256" key="1">
    <source>
        <dbReference type="ARBA" id="ARBA00010254"/>
    </source>
</evidence>
<dbReference type="SUPFAM" id="SSF50249">
    <property type="entry name" value="Nucleic acid-binding proteins"/>
    <property type="match status" value="1"/>
</dbReference>
<dbReference type="PRINTS" id="PR00973">
    <property type="entry name" value="RIBOSOMALS17"/>
</dbReference>
<gene>
    <name evidence="6 7" type="primary">rpsQ</name>
</gene>
<protein>
    <recommendedName>
        <fullName evidence="6">Small ribosomal subunit protein uS17</fullName>
    </recommendedName>
</protein>
<evidence type="ECO:0000313" key="7">
    <source>
        <dbReference type="EMBL" id="AKQ01882.1"/>
    </source>
</evidence>
<evidence type="ECO:0000256" key="2">
    <source>
        <dbReference type="ARBA" id="ARBA00022730"/>
    </source>
</evidence>
<comment type="similarity">
    <text evidence="1 6">Belongs to the universal ribosomal protein uS17 family.</text>
</comment>
<dbReference type="GO" id="GO:0019843">
    <property type="term" value="F:rRNA binding"/>
    <property type="evidence" value="ECO:0007669"/>
    <property type="project" value="UniProtKB-UniRule"/>
</dbReference>
<organism evidence="7">
    <name type="scientific">uncultured delta proteobacterium Rifle_16ft_4_minimus_2971</name>
    <dbReference type="NCBI Taxonomy" id="1665178"/>
    <lineage>
        <taxon>Bacteria</taxon>
        <taxon>Deltaproteobacteria</taxon>
        <taxon>environmental samples</taxon>
    </lineage>
</organism>
<keyword evidence="3 6" id="KW-0694">RNA-binding</keyword>
<dbReference type="GO" id="GO:0003735">
    <property type="term" value="F:structural constituent of ribosome"/>
    <property type="evidence" value="ECO:0007669"/>
    <property type="project" value="UniProtKB-UniRule"/>
</dbReference>
<dbReference type="Pfam" id="PF00366">
    <property type="entry name" value="Ribosomal_S17"/>
    <property type="match status" value="1"/>
</dbReference>
<comment type="subunit">
    <text evidence="6">Part of the 30S ribosomal subunit.</text>
</comment>
<proteinExistence type="inferred from homology"/>
<keyword evidence="4 6" id="KW-0689">Ribosomal protein</keyword>
<dbReference type="InterPro" id="IPR000266">
    <property type="entry name" value="Ribosomal_uS17"/>
</dbReference>
<evidence type="ECO:0000256" key="5">
    <source>
        <dbReference type="ARBA" id="ARBA00023274"/>
    </source>
</evidence>
<accession>A0A0H4T653</accession>
<dbReference type="HAMAP" id="MF_01345_B">
    <property type="entry name" value="Ribosomal_uS17_B"/>
    <property type="match status" value="1"/>
</dbReference>
<dbReference type="NCBIfam" id="TIGR03635">
    <property type="entry name" value="uS17_bact"/>
    <property type="match status" value="1"/>
</dbReference>
<dbReference type="InterPro" id="IPR019984">
    <property type="entry name" value="Ribosomal_uS17_bact/chlr"/>
</dbReference>
<dbReference type="InterPro" id="IPR012340">
    <property type="entry name" value="NA-bd_OB-fold"/>
</dbReference>
<dbReference type="NCBIfam" id="NF004123">
    <property type="entry name" value="PRK05610.1"/>
    <property type="match status" value="1"/>
</dbReference>
<keyword evidence="2 6" id="KW-0699">rRNA-binding</keyword>
<dbReference type="AlphaFoldDB" id="A0A0H4T653"/>
<dbReference type="Gene3D" id="2.40.50.140">
    <property type="entry name" value="Nucleic acid-binding proteins"/>
    <property type="match status" value="1"/>
</dbReference>
<comment type="function">
    <text evidence="6">One of the primary rRNA binding proteins, it binds specifically to the 5'-end of 16S ribosomal RNA.</text>
</comment>
<reference evidence="7" key="1">
    <citation type="journal article" date="2015" name="ISME J.">
        <title>Aquifer environment selects for microbial species cohorts in sediment and groundwater.</title>
        <authorList>
            <person name="Hug L.A."/>
            <person name="Thomas B.C."/>
            <person name="Brown C.T."/>
            <person name="Frischkorn K.R."/>
            <person name="Williams K.H."/>
            <person name="Tringe S.G."/>
            <person name="Banfield J.F."/>
        </authorList>
    </citation>
    <scope>NUCLEOTIDE SEQUENCE</scope>
</reference>
<dbReference type="CDD" id="cd00364">
    <property type="entry name" value="Ribosomal_uS17"/>
    <property type="match status" value="1"/>
</dbReference>